<feature type="region of interest" description="Disordered" evidence="1">
    <location>
        <begin position="131"/>
        <end position="158"/>
    </location>
</feature>
<feature type="compositionally biased region" description="Basic residues" evidence="1">
    <location>
        <begin position="136"/>
        <end position="157"/>
    </location>
</feature>
<accession>A0ABN9W6U6</accession>
<name>A0ABN9W6U6_9DINO</name>
<organism evidence="2 3">
    <name type="scientific">Prorocentrum cordatum</name>
    <dbReference type="NCBI Taxonomy" id="2364126"/>
    <lineage>
        <taxon>Eukaryota</taxon>
        <taxon>Sar</taxon>
        <taxon>Alveolata</taxon>
        <taxon>Dinophyceae</taxon>
        <taxon>Prorocentrales</taxon>
        <taxon>Prorocentraceae</taxon>
        <taxon>Prorocentrum</taxon>
    </lineage>
</organism>
<proteinExistence type="predicted"/>
<evidence type="ECO:0000256" key="1">
    <source>
        <dbReference type="SAM" id="MobiDB-lite"/>
    </source>
</evidence>
<reference evidence="2" key="1">
    <citation type="submission" date="2023-10" db="EMBL/GenBank/DDBJ databases">
        <authorList>
            <person name="Chen Y."/>
            <person name="Shah S."/>
            <person name="Dougan E. K."/>
            <person name="Thang M."/>
            <person name="Chan C."/>
        </authorList>
    </citation>
    <scope>NUCLEOTIDE SEQUENCE [LARGE SCALE GENOMIC DNA]</scope>
</reference>
<evidence type="ECO:0000313" key="2">
    <source>
        <dbReference type="EMBL" id="CAK0881875.1"/>
    </source>
</evidence>
<comment type="caution">
    <text evidence="2">The sequence shown here is derived from an EMBL/GenBank/DDBJ whole genome shotgun (WGS) entry which is preliminary data.</text>
</comment>
<evidence type="ECO:0000313" key="3">
    <source>
        <dbReference type="Proteomes" id="UP001189429"/>
    </source>
</evidence>
<keyword evidence="3" id="KW-1185">Reference proteome</keyword>
<sequence length="248" mass="26474">GPAAGAAAAPLAVGAVRGAGAAGARRPGGRQRGLAVPLPSLRHVRGERARAAAGGSAGLHHGCWPCSKAPPGTRPWTPARRRAGGARRWRRWPRPWASRRTWTRSWPSSPRCCARGGAQQEGRWSSRCACAPRTPPRCHRRAPRRPPRPPRPRRRWRGPCADTSRWGWRLHALAGHERAVVAQLLAVPPGCGPRGAGDAGGARILGRQGLPARHALGRRRGGPEEGCPRAVPGACPWTKAWAGEAESH</sequence>
<protein>
    <submittedName>
        <fullName evidence="2">Uncharacterized protein</fullName>
    </submittedName>
</protein>
<dbReference type="Proteomes" id="UP001189429">
    <property type="component" value="Unassembled WGS sequence"/>
</dbReference>
<feature type="non-terminal residue" evidence="2">
    <location>
        <position position="1"/>
    </location>
</feature>
<dbReference type="EMBL" id="CAUYUJ010018242">
    <property type="protein sequence ID" value="CAK0881875.1"/>
    <property type="molecule type" value="Genomic_DNA"/>
</dbReference>
<gene>
    <name evidence="2" type="ORF">PCOR1329_LOCUS64586</name>
</gene>